<comment type="caution">
    <text evidence="1">The sequence shown here is derived from an EMBL/GenBank/DDBJ whole genome shotgun (WGS) entry which is preliminary data.</text>
</comment>
<proteinExistence type="predicted"/>
<evidence type="ECO:0000313" key="2">
    <source>
        <dbReference type="Proteomes" id="UP000524246"/>
    </source>
</evidence>
<dbReference type="InterPro" id="IPR016024">
    <property type="entry name" value="ARM-type_fold"/>
</dbReference>
<gene>
    <name evidence="1" type="ORF">GYA55_01790</name>
</gene>
<dbReference type="Proteomes" id="UP000524246">
    <property type="component" value="Unassembled WGS sequence"/>
</dbReference>
<dbReference type="AlphaFoldDB" id="A0A7X9FPF6"/>
<name>A0A7X9FPF6_9DELT</name>
<organism evidence="1 2">
    <name type="scientific">SAR324 cluster bacterium</name>
    <dbReference type="NCBI Taxonomy" id="2024889"/>
    <lineage>
        <taxon>Bacteria</taxon>
        <taxon>Deltaproteobacteria</taxon>
        <taxon>SAR324 cluster</taxon>
    </lineage>
</organism>
<dbReference type="SUPFAM" id="SSF48371">
    <property type="entry name" value="ARM repeat"/>
    <property type="match status" value="1"/>
</dbReference>
<reference evidence="1 2" key="1">
    <citation type="journal article" date="2020" name="Biotechnol. Biofuels">
        <title>New insights from the biogas microbiome by comprehensive genome-resolved metagenomics of nearly 1600 species originating from multiple anaerobic digesters.</title>
        <authorList>
            <person name="Campanaro S."/>
            <person name="Treu L."/>
            <person name="Rodriguez-R L.M."/>
            <person name="Kovalovszki A."/>
            <person name="Ziels R.M."/>
            <person name="Maus I."/>
            <person name="Zhu X."/>
            <person name="Kougias P.G."/>
            <person name="Basile A."/>
            <person name="Luo G."/>
            <person name="Schluter A."/>
            <person name="Konstantinidis K.T."/>
            <person name="Angelidaki I."/>
        </authorList>
    </citation>
    <scope>NUCLEOTIDE SEQUENCE [LARGE SCALE GENOMIC DNA]</scope>
    <source>
        <strain evidence="1">AS27yjCOA_65</strain>
    </source>
</reference>
<protein>
    <submittedName>
        <fullName evidence="1">Uncharacterized protein</fullName>
    </submittedName>
</protein>
<sequence length="92" mass="10051">MGDIVLSRRTRDLEGQLEQTEVVLQEMALKAICALSEQGQIDVLAYLANALKDCKNISVSAEVLDALRQIIGNGEENVERRANFSHSGGFCS</sequence>
<evidence type="ECO:0000313" key="1">
    <source>
        <dbReference type="EMBL" id="NMC61880.1"/>
    </source>
</evidence>
<dbReference type="EMBL" id="JAAZON010000068">
    <property type="protein sequence ID" value="NMC61880.1"/>
    <property type="molecule type" value="Genomic_DNA"/>
</dbReference>
<accession>A0A7X9FPF6</accession>